<dbReference type="Gene3D" id="4.10.1000.10">
    <property type="entry name" value="Zinc finger, CCCH-type"/>
    <property type="match status" value="1"/>
</dbReference>
<evidence type="ECO:0000256" key="5">
    <source>
        <dbReference type="SAM" id="MobiDB-lite"/>
    </source>
</evidence>
<evidence type="ECO:0000256" key="2">
    <source>
        <dbReference type="ARBA" id="ARBA00022771"/>
    </source>
</evidence>
<evidence type="ECO:0000313" key="7">
    <source>
        <dbReference type="EMBL" id="OEH79774.1"/>
    </source>
</evidence>
<feature type="domain" description="C3H1-type" evidence="6">
    <location>
        <begin position="88"/>
        <end position="116"/>
    </location>
</feature>
<dbReference type="Proteomes" id="UP000095192">
    <property type="component" value="Unassembled WGS sequence"/>
</dbReference>
<feature type="compositionally biased region" description="Polar residues" evidence="5">
    <location>
        <begin position="1"/>
        <end position="23"/>
    </location>
</feature>
<evidence type="ECO:0000313" key="8">
    <source>
        <dbReference type="Proteomes" id="UP000095192"/>
    </source>
</evidence>
<accession>A0A1D3D8L3</accession>
<dbReference type="EMBL" id="JROU02000284">
    <property type="protein sequence ID" value="OEH79774.1"/>
    <property type="molecule type" value="Genomic_DNA"/>
</dbReference>
<evidence type="ECO:0000259" key="6">
    <source>
        <dbReference type="PROSITE" id="PS50103"/>
    </source>
</evidence>
<dbReference type="InterPro" id="IPR036855">
    <property type="entry name" value="Znf_CCCH_sf"/>
</dbReference>
<keyword evidence="1 4" id="KW-0479">Metal-binding</keyword>
<dbReference type="InParanoid" id="A0A1D3D8L3"/>
<protein>
    <submittedName>
        <fullName evidence="7">Zinc finger ccch domain-containing related</fullName>
    </submittedName>
</protein>
<keyword evidence="8" id="KW-1185">Reference proteome</keyword>
<keyword evidence="3 4" id="KW-0862">Zinc</keyword>
<reference evidence="7 8" key="1">
    <citation type="journal article" date="2016" name="BMC Genomics">
        <title>Comparative genomics reveals Cyclospora cayetanensis possesses coccidia-like metabolism and invasion components but unique surface antigens.</title>
        <authorList>
            <person name="Liu S."/>
            <person name="Wang L."/>
            <person name="Zheng H."/>
            <person name="Xu Z."/>
            <person name="Roellig D.M."/>
            <person name="Li N."/>
            <person name="Frace M.A."/>
            <person name="Tang K."/>
            <person name="Arrowood M.J."/>
            <person name="Moss D.M."/>
            <person name="Zhang L."/>
            <person name="Feng Y."/>
            <person name="Xiao L."/>
        </authorList>
    </citation>
    <scope>NUCLEOTIDE SEQUENCE [LARGE SCALE GENOMIC DNA]</scope>
    <source>
        <strain evidence="7 8">CHN_HEN01</strain>
    </source>
</reference>
<dbReference type="SUPFAM" id="SSF90229">
    <property type="entry name" value="CCCH zinc finger"/>
    <property type="match status" value="1"/>
</dbReference>
<organism evidence="7 8">
    <name type="scientific">Cyclospora cayetanensis</name>
    <dbReference type="NCBI Taxonomy" id="88456"/>
    <lineage>
        <taxon>Eukaryota</taxon>
        <taxon>Sar</taxon>
        <taxon>Alveolata</taxon>
        <taxon>Apicomplexa</taxon>
        <taxon>Conoidasida</taxon>
        <taxon>Coccidia</taxon>
        <taxon>Eucoccidiorida</taxon>
        <taxon>Eimeriorina</taxon>
        <taxon>Eimeriidae</taxon>
        <taxon>Cyclospora</taxon>
    </lineage>
</organism>
<dbReference type="InterPro" id="IPR000571">
    <property type="entry name" value="Znf_CCCH"/>
</dbReference>
<dbReference type="AlphaFoldDB" id="A0A1D3D8L3"/>
<proteinExistence type="predicted"/>
<dbReference type="Pfam" id="PF00642">
    <property type="entry name" value="zf-CCCH"/>
    <property type="match status" value="1"/>
</dbReference>
<gene>
    <name evidence="7" type="ORF">cyc_00515</name>
</gene>
<feature type="region of interest" description="Disordered" evidence="5">
    <location>
        <begin position="1"/>
        <end position="33"/>
    </location>
</feature>
<name>A0A1D3D8L3_9EIME</name>
<sequence>MAPRQSGTSAEEHSLQFSQSTEDPTGLLPDETTATYHLPKGLDSCRASLSAGLGKIGSYHLENTPPSAALIGSTNTASSAACLLRPHFVKTKMCPYVQRGFVCSRGSRCLFAHSREDLRPLPDLRQTRMCPQKKQNGECTDPTCPYAHAVEELKHTLPLYKT</sequence>
<dbReference type="PROSITE" id="PS50103">
    <property type="entry name" value="ZF_C3H1"/>
    <property type="match status" value="1"/>
</dbReference>
<comment type="caution">
    <text evidence="7">The sequence shown here is derived from an EMBL/GenBank/DDBJ whole genome shotgun (WGS) entry which is preliminary data.</text>
</comment>
<dbReference type="SMART" id="SM00356">
    <property type="entry name" value="ZnF_C3H1"/>
    <property type="match status" value="2"/>
</dbReference>
<dbReference type="GO" id="GO:0008270">
    <property type="term" value="F:zinc ion binding"/>
    <property type="evidence" value="ECO:0007669"/>
    <property type="project" value="UniProtKB-KW"/>
</dbReference>
<evidence type="ECO:0000256" key="3">
    <source>
        <dbReference type="ARBA" id="ARBA00022833"/>
    </source>
</evidence>
<dbReference type="VEuPathDB" id="ToxoDB:cyc_00515"/>
<evidence type="ECO:0000256" key="1">
    <source>
        <dbReference type="ARBA" id="ARBA00022723"/>
    </source>
</evidence>
<evidence type="ECO:0000256" key="4">
    <source>
        <dbReference type="PROSITE-ProRule" id="PRU00723"/>
    </source>
</evidence>
<keyword evidence="2 4" id="KW-0863">Zinc-finger</keyword>
<feature type="zinc finger region" description="C3H1-type" evidence="4">
    <location>
        <begin position="88"/>
        <end position="116"/>
    </location>
</feature>
<dbReference type="VEuPathDB" id="ToxoDB:LOC34617686"/>